<dbReference type="PANTHER" id="PTHR23354">
    <property type="entry name" value="NUCLEOLAR PROTEIN 7/ESTROGEN RECEPTOR COACTIVATOR-RELATED"/>
    <property type="match status" value="1"/>
</dbReference>
<dbReference type="GO" id="GO:0005739">
    <property type="term" value="C:mitochondrion"/>
    <property type="evidence" value="ECO:0007669"/>
    <property type="project" value="UniProtKB-SubCell"/>
</dbReference>
<evidence type="ECO:0000313" key="12">
    <source>
        <dbReference type="Proteomes" id="UP000694044"/>
    </source>
</evidence>
<dbReference type="EMBL" id="JAGDFM010000001">
    <property type="protein sequence ID" value="KAG7393880.1"/>
    <property type="molecule type" value="Genomic_DNA"/>
</dbReference>
<organism evidence="11 12">
    <name type="scientific">Phytophthora pseudosyringae</name>
    <dbReference type="NCBI Taxonomy" id="221518"/>
    <lineage>
        <taxon>Eukaryota</taxon>
        <taxon>Sar</taxon>
        <taxon>Stramenopiles</taxon>
        <taxon>Oomycota</taxon>
        <taxon>Peronosporomycetes</taxon>
        <taxon>Peronosporales</taxon>
        <taxon>Peronosporaceae</taxon>
        <taxon>Phytophthora</taxon>
    </lineage>
</organism>
<dbReference type="PROSITE" id="PS50238">
    <property type="entry name" value="RHOGAP"/>
    <property type="match status" value="1"/>
</dbReference>
<keyword evidence="5" id="KW-0175">Coiled coil</keyword>
<evidence type="ECO:0000259" key="7">
    <source>
        <dbReference type="PROSITE" id="PS50238"/>
    </source>
</evidence>
<dbReference type="PROSITE" id="PS50826">
    <property type="entry name" value="RUN"/>
    <property type="match status" value="1"/>
</dbReference>
<feature type="domain" description="ELMO" evidence="9">
    <location>
        <begin position="650"/>
        <end position="835"/>
    </location>
</feature>
<feature type="compositionally biased region" description="Low complexity" evidence="6">
    <location>
        <begin position="665"/>
        <end position="687"/>
    </location>
</feature>
<feature type="domain" description="TLDc" evidence="10">
    <location>
        <begin position="919"/>
        <end position="1083"/>
    </location>
</feature>
<dbReference type="PROSITE" id="PS51335">
    <property type="entry name" value="ELMO"/>
    <property type="match status" value="1"/>
</dbReference>
<feature type="region of interest" description="Disordered" evidence="6">
    <location>
        <begin position="84"/>
        <end position="113"/>
    </location>
</feature>
<keyword evidence="12" id="KW-1185">Reference proteome</keyword>
<dbReference type="InterPro" id="IPR004012">
    <property type="entry name" value="Run_dom"/>
</dbReference>
<dbReference type="Proteomes" id="UP000694044">
    <property type="component" value="Unassembled WGS sequence"/>
</dbReference>
<evidence type="ECO:0000256" key="3">
    <source>
        <dbReference type="ARBA" id="ARBA00023128"/>
    </source>
</evidence>
<evidence type="ECO:0000256" key="4">
    <source>
        <dbReference type="ARBA" id="ARBA00040604"/>
    </source>
</evidence>
<dbReference type="Pfam" id="PF00620">
    <property type="entry name" value="RhoGAP"/>
    <property type="match status" value="1"/>
</dbReference>
<dbReference type="Pfam" id="PF07534">
    <property type="entry name" value="TLD"/>
    <property type="match status" value="1"/>
</dbReference>
<dbReference type="InterPro" id="IPR006816">
    <property type="entry name" value="ELMO_dom"/>
</dbReference>
<dbReference type="SMART" id="SM00593">
    <property type="entry name" value="RUN"/>
    <property type="match status" value="1"/>
</dbReference>
<dbReference type="PROSITE" id="PS51886">
    <property type="entry name" value="TLDC"/>
    <property type="match status" value="1"/>
</dbReference>
<dbReference type="InterPro" id="IPR000198">
    <property type="entry name" value="RhoGAP_dom"/>
</dbReference>
<keyword evidence="3" id="KW-0496">Mitochondrion</keyword>
<evidence type="ECO:0000313" key="11">
    <source>
        <dbReference type="EMBL" id="KAG7393880.1"/>
    </source>
</evidence>
<evidence type="ECO:0000256" key="6">
    <source>
        <dbReference type="SAM" id="MobiDB-lite"/>
    </source>
</evidence>
<dbReference type="PANTHER" id="PTHR23354:SF62">
    <property type="entry name" value="MUSTARD, ISOFORM V"/>
    <property type="match status" value="1"/>
</dbReference>
<reference evidence="11" key="1">
    <citation type="submission" date="2021-02" db="EMBL/GenBank/DDBJ databases">
        <authorList>
            <person name="Palmer J.M."/>
        </authorList>
    </citation>
    <scope>NUCLEOTIDE SEQUENCE</scope>
    <source>
        <strain evidence="11">SCRP734</strain>
    </source>
</reference>
<dbReference type="Pfam" id="PF04727">
    <property type="entry name" value="ELMO_CED12"/>
    <property type="match status" value="1"/>
</dbReference>
<evidence type="ECO:0000256" key="2">
    <source>
        <dbReference type="ARBA" id="ARBA00009540"/>
    </source>
</evidence>
<name>A0A8T1WPS5_9STRA</name>
<evidence type="ECO:0000256" key="5">
    <source>
        <dbReference type="SAM" id="Coils"/>
    </source>
</evidence>
<comment type="similarity">
    <text evidence="2">Belongs to the OXR1 family.</text>
</comment>
<dbReference type="Pfam" id="PF02759">
    <property type="entry name" value="RUN"/>
    <property type="match status" value="1"/>
</dbReference>
<dbReference type="AlphaFoldDB" id="A0A8T1WPS5"/>
<evidence type="ECO:0000256" key="1">
    <source>
        <dbReference type="ARBA" id="ARBA00004173"/>
    </source>
</evidence>
<feature type="domain" description="Rho-GAP" evidence="7">
    <location>
        <begin position="353"/>
        <end position="564"/>
    </location>
</feature>
<protein>
    <recommendedName>
        <fullName evidence="4">Oxidation resistance protein 1</fullName>
    </recommendedName>
</protein>
<feature type="compositionally biased region" description="Polar residues" evidence="6">
    <location>
        <begin position="93"/>
        <end position="104"/>
    </location>
</feature>
<keyword evidence="11" id="KW-0675">Receptor</keyword>
<dbReference type="CDD" id="cd17671">
    <property type="entry name" value="RUN"/>
    <property type="match status" value="1"/>
</dbReference>
<dbReference type="OrthoDB" id="26679at2759"/>
<accession>A0A8T1WPS5</accession>
<feature type="domain" description="RUN" evidence="8">
    <location>
        <begin position="114"/>
        <end position="247"/>
    </location>
</feature>
<proteinExistence type="inferred from homology"/>
<evidence type="ECO:0000259" key="10">
    <source>
        <dbReference type="PROSITE" id="PS51886"/>
    </source>
</evidence>
<comment type="caution">
    <text evidence="11">The sequence shown here is derived from an EMBL/GenBank/DDBJ whole genome shotgun (WGS) entry which is preliminary data.</text>
</comment>
<feature type="coiled-coil region" evidence="5">
    <location>
        <begin position="850"/>
        <end position="877"/>
    </location>
</feature>
<evidence type="ECO:0000259" key="8">
    <source>
        <dbReference type="PROSITE" id="PS50826"/>
    </source>
</evidence>
<dbReference type="InterPro" id="IPR006571">
    <property type="entry name" value="TLDc_dom"/>
</dbReference>
<dbReference type="GO" id="GO:0007165">
    <property type="term" value="P:signal transduction"/>
    <property type="evidence" value="ECO:0007669"/>
    <property type="project" value="InterPro"/>
</dbReference>
<gene>
    <name evidence="11" type="primary">NCOA7</name>
    <name evidence="11" type="ORF">PHYPSEUDO_000057</name>
</gene>
<sequence>MGDGDAESRAIPPLSARNLDDELISLELLKEDGRAEMLGKISHWLATRHEDKGGAGDAFVQQRYDALTRLKSATLAVLRKENELNEAGGEQPVASQQEGSTTASLPREQRQQLTERDPCVGELCVALEECLVLGLKSRSDEEQPSWWHVLYASTLIVDEPTLVQSVLSAAFLSETDGGKARCWLKIALNNHTIESSIMMILSMACEHLIRNNYEEWSLVRCSEGLGLFLELIIALRDVHFAIEVSGEPFHLPEAAEAAEPEPGTESNSGEMVSTITDADIAAAVGASPSRAGSFLPPPDAEPVLVEIEDVKDLEVQSAVIVAEDEEEEVILLPSALFPHRLKGIKPWQYVFGVSLASLSKNPYHSRYALIDPLLALPNIVDDCVAILRQNPDTPRLFRTTVLSIRLNQLREIVETEGSVPKDLDPQCAGALLLDFLKNLPDSIVTDDKYDAFVAAGQLRDEEASVRNITCLVNDLPVHCQIVLKRVINLMHFLQQPEYSEQNGVDVFTASTVLAPVIAFKKDTGSGMPSERARGRTHSQYQDVRYAAVGAQVVERMIQHYATIFHDVRVQVVDALERLEAKKEALRMVSHQWKLQPQMNFLSDRQQVNEISRLFREHLEGGNIPSLSLPENSVAVQAAEFSIAADLENESQSNALVSLELDLRGPTVATPPTSATSSGEPSPTTSEATEQDLVSIWEQFGFNRPTILGNFEKGGVLLLRAILYWLKNDPNALSLLKMRALPSELPSYDAGLVVSSICESLVKLLKLFLTPKHPEIDIVAMSLEPFWELFDEDMYFNKLFMFMFQVFDQLWSELDPKAASFTRVITESEGIVNELLKKAPVTVNDLRVEWEEIRTRRLEESEEEEEELEEQGELVEDEVLRIAALSDPSLLSPPLRYSKKKPSFDVKPDDYKSKLLDESIILTLEHIAYIDHALPITSQLCRWFRIYSVEANGSSLETLLILAKKQSPTLLVVKDAEGNVFGGFASDEWHRAFHYYGTGESFLFSFANPSAAGGFVKYQWSRKNSYFMLCSDESLIMGGGGNFGLFLDSDLSRGTSGACETFNSPPLTTSQEFSCVQVELWGFTTGDKPTELGERHRKSVLD</sequence>
<dbReference type="SMART" id="SM00324">
    <property type="entry name" value="RhoGAP"/>
    <property type="match status" value="1"/>
</dbReference>
<feature type="region of interest" description="Disordered" evidence="6">
    <location>
        <begin position="664"/>
        <end position="687"/>
    </location>
</feature>
<dbReference type="SMART" id="SM00584">
    <property type="entry name" value="TLDc"/>
    <property type="match status" value="1"/>
</dbReference>
<comment type="subcellular location">
    <subcellularLocation>
        <location evidence="1">Mitochondrion</location>
    </subcellularLocation>
</comment>
<evidence type="ECO:0000259" key="9">
    <source>
        <dbReference type="PROSITE" id="PS51335"/>
    </source>
</evidence>